<evidence type="ECO:0000256" key="12">
    <source>
        <dbReference type="ARBA" id="ARBA00040434"/>
    </source>
</evidence>
<comment type="caution">
    <text evidence="16">The sequence shown here is derived from an EMBL/GenBank/DDBJ whole genome shotgun (WGS) entry which is preliminary data.</text>
</comment>
<feature type="domain" description="C2H2-type" evidence="15">
    <location>
        <begin position="279"/>
        <end position="308"/>
    </location>
</feature>
<name>A0A315V4Z1_GAMAF</name>
<dbReference type="STRING" id="33528.ENSGAFP00000010679"/>
<dbReference type="Pfam" id="PF22110">
    <property type="entry name" value="TFIIIA_zf-C2H2"/>
    <property type="match status" value="1"/>
</dbReference>
<dbReference type="InterPro" id="IPR051061">
    <property type="entry name" value="Zinc_finger_trans_reg"/>
</dbReference>
<protein>
    <recommendedName>
        <fullName evidence="12">Transcription factor IIIA</fullName>
    </recommendedName>
</protein>
<dbReference type="GO" id="GO:0042254">
    <property type="term" value="P:ribosome biogenesis"/>
    <property type="evidence" value="ECO:0007669"/>
    <property type="project" value="UniProtKB-KW"/>
</dbReference>
<dbReference type="Pfam" id="PF00096">
    <property type="entry name" value="zf-C2H2"/>
    <property type="match status" value="2"/>
</dbReference>
<dbReference type="AlphaFoldDB" id="A0A315V4Z1"/>
<gene>
    <name evidence="16" type="ORF">CCH79_00004195</name>
</gene>
<feature type="domain" description="C2H2-type" evidence="15">
    <location>
        <begin position="38"/>
        <end position="67"/>
    </location>
</feature>
<feature type="domain" description="C2H2-type" evidence="15">
    <location>
        <begin position="68"/>
        <end position="95"/>
    </location>
</feature>
<keyword evidence="11" id="KW-0539">Nucleus</keyword>
<dbReference type="SUPFAM" id="SSF57667">
    <property type="entry name" value="beta-beta-alpha zinc fingers"/>
    <property type="match status" value="5"/>
</dbReference>
<dbReference type="Gene3D" id="3.30.160.60">
    <property type="entry name" value="Classic Zinc Finger"/>
    <property type="match status" value="8"/>
</dbReference>
<comment type="subcellular location">
    <subcellularLocation>
        <location evidence="1">Nucleus</location>
    </subcellularLocation>
</comment>
<dbReference type="PROSITE" id="PS00028">
    <property type="entry name" value="ZINC_FINGER_C2H2_1"/>
    <property type="match status" value="8"/>
</dbReference>
<keyword evidence="6" id="KW-0862">Zinc</keyword>
<feature type="domain" description="C2H2-type" evidence="15">
    <location>
        <begin position="218"/>
        <end position="246"/>
    </location>
</feature>
<keyword evidence="3" id="KW-0479">Metal-binding</keyword>
<dbReference type="InterPro" id="IPR054599">
    <property type="entry name" value="TFIIIA_Zfn-C2H2"/>
</dbReference>
<evidence type="ECO:0000256" key="14">
    <source>
        <dbReference type="SAM" id="MobiDB-lite"/>
    </source>
</evidence>
<feature type="domain" description="C2H2-type" evidence="15">
    <location>
        <begin position="248"/>
        <end position="278"/>
    </location>
</feature>
<evidence type="ECO:0000256" key="9">
    <source>
        <dbReference type="ARBA" id="ARBA00023125"/>
    </source>
</evidence>
<accession>A0A315V4Z1</accession>
<dbReference type="GO" id="GO:0005634">
    <property type="term" value="C:nucleus"/>
    <property type="evidence" value="ECO:0007669"/>
    <property type="project" value="UniProtKB-SubCell"/>
</dbReference>
<dbReference type="SMART" id="SM00355">
    <property type="entry name" value="ZnF_C2H2"/>
    <property type="match status" value="9"/>
</dbReference>
<evidence type="ECO:0000256" key="3">
    <source>
        <dbReference type="ARBA" id="ARBA00022723"/>
    </source>
</evidence>
<evidence type="ECO:0000313" key="17">
    <source>
        <dbReference type="Proteomes" id="UP000250572"/>
    </source>
</evidence>
<keyword evidence="2" id="KW-0690">Ribosome biogenesis</keyword>
<dbReference type="PANTHER" id="PTHR46179">
    <property type="entry name" value="ZINC FINGER PROTEIN"/>
    <property type="match status" value="1"/>
</dbReference>
<feature type="domain" description="C2H2-type" evidence="15">
    <location>
        <begin position="158"/>
        <end position="184"/>
    </location>
</feature>
<keyword evidence="4" id="KW-0677">Repeat</keyword>
<feature type="domain" description="C2H2-type" evidence="15">
    <location>
        <begin position="128"/>
        <end position="152"/>
    </location>
</feature>
<dbReference type="PROSITE" id="PS50157">
    <property type="entry name" value="ZINC_FINGER_C2H2_2"/>
    <property type="match status" value="8"/>
</dbReference>
<reference evidence="16 17" key="1">
    <citation type="journal article" date="2018" name="G3 (Bethesda)">
        <title>A High-Quality Reference Genome for the Invasive Mosquitofish Gambusia affinis Using a Chicago Library.</title>
        <authorList>
            <person name="Hoffberg S.L."/>
            <person name="Troendle N.J."/>
            <person name="Glenn T.C."/>
            <person name="Mahmud O."/>
            <person name="Louha S."/>
            <person name="Chalopin D."/>
            <person name="Bennetzen J.L."/>
            <person name="Mauricio R."/>
        </authorList>
    </citation>
    <scope>NUCLEOTIDE SEQUENCE [LARGE SCALE GENOMIC DNA]</scope>
    <source>
        <strain evidence="16">NE01/NJP1002.9</strain>
        <tissue evidence="16">Muscle</tissue>
    </source>
</reference>
<dbReference type="GO" id="GO:0003723">
    <property type="term" value="F:RNA binding"/>
    <property type="evidence" value="ECO:0007669"/>
    <property type="project" value="UniProtKB-KW"/>
</dbReference>
<dbReference type="InterPro" id="IPR013087">
    <property type="entry name" value="Znf_C2H2_type"/>
</dbReference>
<keyword evidence="7" id="KW-0694">RNA-binding</keyword>
<keyword evidence="5 13" id="KW-0863">Zinc-finger</keyword>
<evidence type="ECO:0000259" key="15">
    <source>
        <dbReference type="PROSITE" id="PS50157"/>
    </source>
</evidence>
<feature type="region of interest" description="Disordered" evidence="14">
    <location>
        <begin position="306"/>
        <end position="330"/>
    </location>
</feature>
<keyword evidence="9" id="KW-0238">DNA-binding</keyword>
<keyword evidence="17" id="KW-1185">Reference proteome</keyword>
<evidence type="ECO:0000256" key="7">
    <source>
        <dbReference type="ARBA" id="ARBA00022884"/>
    </source>
</evidence>
<evidence type="ECO:0000256" key="2">
    <source>
        <dbReference type="ARBA" id="ARBA00022517"/>
    </source>
</evidence>
<dbReference type="InterPro" id="IPR036236">
    <property type="entry name" value="Znf_C2H2_sf"/>
</dbReference>
<evidence type="ECO:0000313" key="16">
    <source>
        <dbReference type="EMBL" id="PWA18135.1"/>
    </source>
</evidence>
<organism evidence="16 17">
    <name type="scientific">Gambusia affinis</name>
    <name type="common">Western mosquitofish</name>
    <name type="synonym">Heterandria affinis</name>
    <dbReference type="NCBI Taxonomy" id="33528"/>
    <lineage>
        <taxon>Eukaryota</taxon>
        <taxon>Metazoa</taxon>
        <taxon>Chordata</taxon>
        <taxon>Craniata</taxon>
        <taxon>Vertebrata</taxon>
        <taxon>Euteleostomi</taxon>
        <taxon>Actinopterygii</taxon>
        <taxon>Neopterygii</taxon>
        <taxon>Teleostei</taxon>
        <taxon>Neoteleostei</taxon>
        <taxon>Acanthomorphata</taxon>
        <taxon>Ovalentaria</taxon>
        <taxon>Atherinomorphae</taxon>
        <taxon>Cyprinodontiformes</taxon>
        <taxon>Poeciliidae</taxon>
        <taxon>Poeciliinae</taxon>
        <taxon>Gambusia</taxon>
    </lineage>
</organism>
<evidence type="ECO:0000256" key="5">
    <source>
        <dbReference type="ARBA" id="ARBA00022771"/>
    </source>
</evidence>
<sequence length="354" mass="41471">MKPRWSWWLWVIECPASFHKPWHLLLKMGERLQSPNTYVCSFSDCNATFRKSWKLEAHLCKHTGMKPFSCESCEKSFCARYELTRHERVHSGEKPHKCPMDGCLEAFGRNATMKNHIARVHQYQEDGYKCDYEGCEKDFSKKKQLKAHKCEHGEPLAFHCTFNGCGKDFPSQEKLKHHEKVHQGYPCSVDLCPTLSKTWTEYLKHRAQHRAKFFSEKIVCEKCNRLFNNTWFLRLHELRAHSLEKRYFLCPREGCNRKFTRRLKLESHVRGDHEGKKPFSCAYADCGKSFALKESLWRHGVVHNPAKRKLKKRKPEKDKPSLVAQEATQLAADDQETSKLAAKLHCTTLEENLS</sequence>
<dbReference type="GO" id="GO:0003677">
    <property type="term" value="F:DNA binding"/>
    <property type="evidence" value="ECO:0007669"/>
    <property type="project" value="UniProtKB-KW"/>
</dbReference>
<evidence type="ECO:0000256" key="4">
    <source>
        <dbReference type="ARBA" id="ARBA00022737"/>
    </source>
</evidence>
<evidence type="ECO:0000256" key="6">
    <source>
        <dbReference type="ARBA" id="ARBA00022833"/>
    </source>
</evidence>
<dbReference type="EMBL" id="NHOQ01002355">
    <property type="protein sequence ID" value="PWA18135.1"/>
    <property type="molecule type" value="Genomic_DNA"/>
</dbReference>
<feature type="domain" description="C2H2-type" evidence="15">
    <location>
        <begin position="96"/>
        <end position="126"/>
    </location>
</feature>
<evidence type="ECO:0000256" key="10">
    <source>
        <dbReference type="ARBA" id="ARBA00023163"/>
    </source>
</evidence>
<evidence type="ECO:0000256" key="1">
    <source>
        <dbReference type="ARBA" id="ARBA00004123"/>
    </source>
</evidence>
<evidence type="ECO:0000256" key="13">
    <source>
        <dbReference type="PROSITE-ProRule" id="PRU00042"/>
    </source>
</evidence>
<keyword evidence="8" id="KW-0805">Transcription regulation</keyword>
<evidence type="ECO:0000256" key="11">
    <source>
        <dbReference type="ARBA" id="ARBA00023242"/>
    </source>
</evidence>
<dbReference type="PANTHER" id="PTHR46179:SF1">
    <property type="entry name" value="TRANSCRIPTION FACTOR IIIA"/>
    <property type="match status" value="1"/>
</dbReference>
<keyword evidence="10" id="KW-0804">Transcription</keyword>
<dbReference type="FunFam" id="3.30.160.60:FF:002343">
    <property type="entry name" value="Zinc finger protein 33A"/>
    <property type="match status" value="1"/>
</dbReference>
<evidence type="ECO:0000256" key="8">
    <source>
        <dbReference type="ARBA" id="ARBA00023015"/>
    </source>
</evidence>
<dbReference type="Proteomes" id="UP000250572">
    <property type="component" value="Unassembled WGS sequence"/>
</dbReference>
<proteinExistence type="predicted"/>
<dbReference type="GO" id="GO:0008270">
    <property type="term" value="F:zinc ion binding"/>
    <property type="evidence" value="ECO:0007669"/>
    <property type="project" value="UniProtKB-KW"/>
</dbReference>